<dbReference type="Proteomes" id="UP000051862">
    <property type="component" value="Unassembled WGS sequence"/>
</dbReference>
<reference evidence="1 6" key="2">
    <citation type="submission" date="2016-04" db="EMBL/GenBank/DDBJ databases">
        <title>Complete genome sequence of Thermococcus thioreducens type strain OGL-20P.</title>
        <authorList>
            <person name="Oger P.M."/>
        </authorList>
    </citation>
    <scope>NUCLEOTIDE SEQUENCE [LARGE SCALE GENOMIC DNA]</scope>
    <source>
        <strain evidence="1 6">OGL-20P</strain>
    </source>
</reference>
<evidence type="ECO:0000313" key="4">
    <source>
        <dbReference type="Proteomes" id="UP000051862"/>
    </source>
</evidence>
<evidence type="ECO:0000313" key="5">
    <source>
        <dbReference type="Proteomes" id="UP000182125"/>
    </source>
</evidence>
<dbReference type="STRING" id="277988.SAMN05216170_1259"/>
<dbReference type="KEGG" id="ttd:A3L14_00875"/>
<reference evidence="2 4" key="1">
    <citation type="submission" date="2015-08" db="EMBL/GenBank/DDBJ databases">
        <title>Thermococcus thioreducens DSM 14981 genome sequencing.</title>
        <authorList>
            <person name="Hong S.-J."/>
            <person name="Kim M.-C."/>
            <person name="Shin J.-H."/>
        </authorList>
    </citation>
    <scope>NUCLEOTIDE SEQUENCE [LARGE SCALE GENOMIC DNA]</scope>
    <source>
        <strain evidence="2 4">DSM 14981</strain>
    </source>
</reference>
<proteinExistence type="predicted"/>
<dbReference type="GeneID" id="33332928"/>
<evidence type="ECO:0000313" key="3">
    <source>
        <dbReference type="EMBL" id="SEW05081.1"/>
    </source>
</evidence>
<reference evidence="5" key="4">
    <citation type="submission" date="2016-10" db="EMBL/GenBank/DDBJ databases">
        <authorList>
            <person name="Varghese N."/>
            <person name="Submissions S."/>
        </authorList>
    </citation>
    <scope>NUCLEOTIDE SEQUENCE [LARGE SCALE GENOMIC DNA]</scope>
    <source>
        <strain evidence="5">OGL-20</strain>
    </source>
</reference>
<dbReference type="Proteomes" id="UP000250136">
    <property type="component" value="Chromosome"/>
</dbReference>
<sequence>MVTDRELKIVLLIGSVVVLIMMATIDAAPRDLDEFTGVCVYSSDSFSILSNGSTSVGVYSSLQEGVVYRVEGRMYNTSSGLRIRHVRIERAEATFPLSAVKGAYWVSSGYYILTPDRVRLALPLSAEKGELVEVDGIWYRNGFYPVRHRVLGFPEEPRDGMPWRIDGTVIYGGTKAVIWNGSEEIVLYLPYGTKVEAGRRVRVVGIVRFYSRLSLIVDSPDDISFVGYGEKVPVSEASVGDIAFGNCTVVGAGRSLKLNCTELKLRNFKARVGDRIYFEAVRRRSSLYCIDCRVIESREEIPNGICSFSSGELARVFGRVKWVRVYKNGFGLANVTDGNCWVLIKLRKSLNVSLKVNQTVTAYGFFTTYRGMPAFEVPSGDDLCSGRC</sequence>
<evidence type="ECO:0000313" key="2">
    <source>
        <dbReference type="EMBL" id="KQH81862.1"/>
    </source>
</evidence>
<protein>
    <submittedName>
        <fullName evidence="2">Uncharacterized protein</fullName>
    </submittedName>
</protein>
<reference evidence="3" key="3">
    <citation type="submission" date="2016-10" db="EMBL/GenBank/DDBJ databases">
        <authorList>
            <person name="de Groot N.N."/>
        </authorList>
    </citation>
    <scope>NUCLEOTIDE SEQUENCE [LARGE SCALE GENOMIC DNA]</scope>
    <source>
        <strain evidence="3">OGL-20</strain>
    </source>
</reference>
<keyword evidence="6" id="KW-1185">Reference proteome</keyword>
<dbReference type="EMBL" id="LIXN01000015">
    <property type="protein sequence ID" value="KQH81862.1"/>
    <property type="molecule type" value="Genomic_DNA"/>
</dbReference>
<dbReference type="RefSeq" id="WP_055429930.1">
    <property type="nucleotide sequence ID" value="NZ_CP015105.1"/>
</dbReference>
<dbReference type="AlphaFoldDB" id="A0A0Q2RD56"/>
<dbReference type="EMBL" id="CP015105">
    <property type="protein sequence ID" value="ASJ11528.1"/>
    <property type="molecule type" value="Genomic_DNA"/>
</dbReference>
<evidence type="ECO:0000313" key="1">
    <source>
        <dbReference type="EMBL" id="ASJ11528.1"/>
    </source>
</evidence>
<organism evidence="2 4">
    <name type="scientific">Thermococcus thioreducens</name>
    <dbReference type="NCBI Taxonomy" id="277988"/>
    <lineage>
        <taxon>Archaea</taxon>
        <taxon>Methanobacteriati</taxon>
        <taxon>Methanobacteriota</taxon>
        <taxon>Thermococci</taxon>
        <taxon>Thermococcales</taxon>
        <taxon>Thermococcaceae</taxon>
        <taxon>Thermococcus</taxon>
    </lineage>
</organism>
<dbReference type="PATRIC" id="fig|277988.4.peg.1883"/>
<gene>
    <name evidence="1" type="ORF">A3L14_00875</name>
    <name evidence="2" type="ORF">AMR53_08955</name>
    <name evidence="3" type="ORF">SAMN05216170_1259</name>
</gene>
<dbReference type="EMBL" id="FOIW01000002">
    <property type="protein sequence ID" value="SEW05081.1"/>
    <property type="molecule type" value="Genomic_DNA"/>
</dbReference>
<name>A0A0Q2RD56_9EURY</name>
<accession>A0A0Q2RD56</accession>
<evidence type="ECO:0000313" key="6">
    <source>
        <dbReference type="Proteomes" id="UP000250136"/>
    </source>
</evidence>
<dbReference type="Proteomes" id="UP000182125">
    <property type="component" value="Unassembled WGS sequence"/>
</dbReference>